<dbReference type="EMBL" id="MT711887">
    <property type="protein sequence ID" value="QNJ57300.1"/>
    <property type="molecule type" value="Genomic_DNA"/>
</dbReference>
<proteinExistence type="predicted"/>
<evidence type="ECO:0000313" key="2">
    <source>
        <dbReference type="Proteomes" id="UP000515980"/>
    </source>
</evidence>
<name>A0A7G8LJ78_9CAUD</name>
<evidence type="ECO:0000313" key="1">
    <source>
        <dbReference type="EMBL" id="QNJ57300.1"/>
    </source>
</evidence>
<protein>
    <submittedName>
        <fullName evidence="1">Virion structural protein</fullName>
    </submittedName>
</protein>
<gene>
    <name evidence="1" type="ORF">Stalingrad_7</name>
</gene>
<sequence length="221" mass="25073">MGAFWGTNTHTIGNIEMKYTSLNKTSFTALGGKITEAMSHILNTGESVRLKNRKDEPWLLITLAKHHDRGYTFQFITADGQEVGDIVLKASVKYWSDPDHIKFWTMHGEAWELAEHPFLTAARKADLAESERVHDNLGQVTVVGDSITLGKPLMDGWSPKDINALVSGATHKVHSWGGTVLYGAYQRDWLFRKRLYILRGTEWVKATPEFLNTVRWVEEMV</sequence>
<dbReference type="Proteomes" id="UP000515980">
    <property type="component" value="Segment"/>
</dbReference>
<keyword evidence="2" id="KW-1185">Reference proteome</keyword>
<reference evidence="1 2" key="1">
    <citation type="submission" date="2020-07" db="EMBL/GenBank/DDBJ databases">
        <authorList>
            <person name="Rupe E.O."/>
            <person name="Bordelon E."/>
            <person name="Abraham A."/>
            <person name="Temple L."/>
            <person name="McNeal J."/>
        </authorList>
    </citation>
    <scope>NUCLEOTIDE SEQUENCE [LARGE SCALE GENOMIC DNA]</scope>
</reference>
<organism evidence="1 2">
    <name type="scientific">Pseudomonas phage Stalingrad</name>
    <dbReference type="NCBI Taxonomy" id="2762287"/>
    <lineage>
        <taxon>Viruses</taxon>
        <taxon>Duplodnaviria</taxon>
        <taxon>Heunggongvirae</taxon>
        <taxon>Uroviricota</taxon>
        <taxon>Caudoviricetes</taxon>
        <taxon>Autographivirales</taxon>
        <taxon>Autotranscriptaviridae</taxon>
        <taxon>Studiervirinae</taxon>
        <taxon>Troedvirus</taxon>
        <taxon>Troedvirus stalingrad</taxon>
    </lineage>
</organism>
<accession>A0A7G8LJ78</accession>